<proteinExistence type="predicted"/>
<gene>
    <name evidence="1" type="ORF">Vadar_012808</name>
</gene>
<protein>
    <submittedName>
        <fullName evidence="1">Uncharacterized protein</fullName>
    </submittedName>
</protein>
<keyword evidence="2" id="KW-1185">Reference proteome</keyword>
<comment type="caution">
    <text evidence="1">The sequence shown here is derived from an EMBL/GenBank/DDBJ whole genome shotgun (WGS) entry which is preliminary data.</text>
</comment>
<evidence type="ECO:0000313" key="1">
    <source>
        <dbReference type="EMBL" id="KAH7834111.1"/>
    </source>
</evidence>
<name>A0ACB7X097_9ERIC</name>
<organism evidence="1 2">
    <name type="scientific">Vaccinium darrowii</name>
    <dbReference type="NCBI Taxonomy" id="229202"/>
    <lineage>
        <taxon>Eukaryota</taxon>
        <taxon>Viridiplantae</taxon>
        <taxon>Streptophyta</taxon>
        <taxon>Embryophyta</taxon>
        <taxon>Tracheophyta</taxon>
        <taxon>Spermatophyta</taxon>
        <taxon>Magnoliopsida</taxon>
        <taxon>eudicotyledons</taxon>
        <taxon>Gunneridae</taxon>
        <taxon>Pentapetalae</taxon>
        <taxon>asterids</taxon>
        <taxon>Ericales</taxon>
        <taxon>Ericaceae</taxon>
        <taxon>Vaccinioideae</taxon>
        <taxon>Vaccinieae</taxon>
        <taxon>Vaccinium</taxon>
    </lineage>
</organism>
<reference evidence="1 2" key="1">
    <citation type="journal article" date="2021" name="Hortic Res">
        <title>High-quality reference genome and annotation aids understanding of berry development for evergreen blueberry (Vaccinium darrowii).</title>
        <authorList>
            <person name="Yu J."/>
            <person name="Hulse-Kemp A.M."/>
            <person name="Babiker E."/>
            <person name="Staton M."/>
        </authorList>
    </citation>
    <scope>NUCLEOTIDE SEQUENCE [LARGE SCALE GENOMIC DNA]</scope>
    <source>
        <strain evidence="2">cv. NJ 8807/NJ 8810</strain>
        <tissue evidence="1">Young leaf</tissue>
    </source>
</reference>
<accession>A0ACB7X097</accession>
<evidence type="ECO:0000313" key="2">
    <source>
        <dbReference type="Proteomes" id="UP000828048"/>
    </source>
</evidence>
<dbReference type="Proteomes" id="UP000828048">
    <property type="component" value="Chromosome 2"/>
</dbReference>
<dbReference type="EMBL" id="CM037152">
    <property type="protein sequence ID" value="KAH7834111.1"/>
    <property type="molecule type" value="Genomic_DNA"/>
</dbReference>
<sequence>MAQIAAAIVPPLIKLFIANPVISAINVLPSSSNTLRGFPKKVSSNIPVIHIIMISGNTTIMAAAIDRSPSTAPSATDAYNAGSHHPKIIEGDEMVGDEYQESIDFRMFHEDEKRIMLTIMGRTTHVLLWVMSLAMNREHVDVDLFGDVEFCCCWSLIMRAAIDAECLQL</sequence>